<feature type="compositionally biased region" description="Basic and acidic residues" evidence="1">
    <location>
        <begin position="154"/>
        <end position="163"/>
    </location>
</feature>
<dbReference type="AlphaFoldDB" id="R8BQ11"/>
<organism evidence="2 3">
    <name type="scientific">Phaeoacremonium minimum (strain UCR-PA7)</name>
    <name type="common">Esca disease fungus</name>
    <name type="synonym">Togninia minima</name>
    <dbReference type="NCBI Taxonomy" id="1286976"/>
    <lineage>
        <taxon>Eukaryota</taxon>
        <taxon>Fungi</taxon>
        <taxon>Dikarya</taxon>
        <taxon>Ascomycota</taxon>
        <taxon>Pezizomycotina</taxon>
        <taxon>Sordariomycetes</taxon>
        <taxon>Sordariomycetidae</taxon>
        <taxon>Togniniales</taxon>
        <taxon>Togniniaceae</taxon>
        <taxon>Phaeoacremonium</taxon>
    </lineage>
</organism>
<sequence>MPANFKTYEAQSRLIASIIAAHPELKLNYKAIAKHYGSEWTESGIEHHFRPLKKGALALRDLVAQGKDTKDHDVHSADADKLKKAVDAGQSPASALGRSQSGAIPVATPKSARKRVATTTPRTASSKKTRKVAPKESDEEGDAEVDYEALDSTPTKEPKRQTYIDQDVYRRVTGHTHQPIMSGALPALDTAHEPTPSEDDFVPTPTQTFAPAHSFNSTQPSQTAYASSFDQANSMSDDRWNTMADDHKNFVDQQYYLDNADGEI</sequence>
<dbReference type="KEGG" id="tmn:UCRPA7_3086"/>
<dbReference type="OrthoDB" id="4828117at2759"/>
<accession>R8BQ11</accession>
<dbReference type="HOGENOM" id="CLU_039071_0_1_1"/>
<gene>
    <name evidence="2" type="ORF">UCRPA7_3086</name>
</gene>
<dbReference type="RefSeq" id="XP_007913748.1">
    <property type="nucleotide sequence ID" value="XM_007915557.1"/>
</dbReference>
<keyword evidence="3" id="KW-1185">Reference proteome</keyword>
<dbReference type="Proteomes" id="UP000014074">
    <property type="component" value="Unassembled WGS sequence"/>
</dbReference>
<evidence type="ECO:0000256" key="1">
    <source>
        <dbReference type="SAM" id="MobiDB-lite"/>
    </source>
</evidence>
<feature type="region of interest" description="Disordered" evidence="1">
    <location>
        <begin position="67"/>
        <end position="163"/>
    </location>
</feature>
<feature type="compositionally biased region" description="Polar residues" evidence="1">
    <location>
        <begin position="91"/>
        <end position="102"/>
    </location>
</feature>
<dbReference type="eggNOG" id="ENOG502R95R">
    <property type="taxonomic scope" value="Eukaryota"/>
</dbReference>
<evidence type="ECO:0000313" key="2">
    <source>
        <dbReference type="EMBL" id="EOO01432.1"/>
    </source>
</evidence>
<name>R8BQ11_PHAM7</name>
<dbReference type="EMBL" id="KB932993">
    <property type="protein sequence ID" value="EOO01432.1"/>
    <property type="molecule type" value="Genomic_DNA"/>
</dbReference>
<protein>
    <submittedName>
        <fullName evidence="2">Uncharacterized protein</fullName>
    </submittedName>
</protein>
<feature type="compositionally biased region" description="Basic and acidic residues" evidence="1">
    <location>
        <begin position="67"/>
        <end position="86"/>
    </location>
</feature>
<proteinExistence type="predicted"/>
<dbReference type="GeneID" id="19323401"/>
<feature type="compositionally biased region" description="Acidic residues" evidence="1">
    <location>
        <begin position="137"/>
        <end position="149"/>
    </location>
</feature>
<reference evidence="3" key="1">
    <citation type="journal article" date="2013" name="Genome Announc.">
        <title>Draft genome sequence of the ascomycete Phaeoacremonium aleophilum strain UCR-PA7, a causal agent of the esca disease complex in grapevines.</title>
        <authorList>
            <person name="Blanco-Ulate B."/>
            <person name="Rolshausen P."/>
            <person name="Cantu D."/>
        </authorList>
    </citation>
    <scope>NUCLEOTIDE SEQUENCE [LARGE SCALE GENOMIC DNA]</scope>
    <source>
        <strain evidence="3">UCR-PA7</strain>
    </source>
</reference>
<evidence type="ECO:0000313" key="3">
    <source>
        <dbReference type="Proteomes" id="UP000014074"/>
    </source>
</evidence>